<dbReference type="OMA" id="THPYYIE"/>
<sequence length="379" mass="42617">MYKYCLTFLLFWLGYTAPGQLTCDSTNFPTEILCKTSGYCKWTTTCVPYTMPDECYKINEIGACRPGGVYATPTNCLPISSLNVQYENVCTPNSNNKIDYNYVRFPISNTGLATHSLTGITVTDLKTKTPQADYLYQVFTVNIQLATNAQLNDILDLYVIYDEELVKTTTHPYYIEKALFQTIQNIRDDTTVDSTLRGATLVKFWQLADIFLYRVRTFSKHYQTNYYILNFAQTTFSRLYLTINGQEHTTTLSWTSYTKNGYVQVISYPATQFGIDPTTAFSDVYYVKIIDDSQPATPTTAPTPFTGLSLTVTYIYSGTTYTIHLNNKLVKIVNKAAGTYAEDPATVSSDSTNSNIGSKKLVYALSGASEYVFYIKGVV</sequence>
<organism evidence="2 3">
    <name type="scientific">Paramecium primaurelia</name>
    <dbReference type="NCBI Taxonomy" id="5886"/>
    <lineage>
        <taxon>Eukaryota</taxon>
        <taxon>Sar</taxon>
        <taxon>Alveolata</taxon>
        <taxon>Ciliophora</taxon>
        <taxon>Intramacronucleata</taxon>
        <taxon>Oligohymenophorea</taxon>
        <taxon>Peniculida</taxon>
        <taxon>Parameciidae</taxon>
        <taxon>Paramecium</taxon>
    </lineage>
</organism>
<accession>A0A8S1LCD2</accession>
<keyword evidence="1" id="KW-0732">Signal</keyword>
<protein>
    <submittedName>
        <fullName evidence="2">Uncharacterized protein</fullName>
    </submittedName>
</protein>
<evidence type="ECO:0000313" key="2">
    <source>
        <dbReference type="EMBL" id="CAD8063642.1"/>
    </source>
</evidence>
<name>A0A8S1LCD2_PARPR</name>
<feature type="signal peptide" evidence="1">
    <location>
        <begin position="1"/>
        <end position="21"/>
    </location>
</feature>
<gene>
    <name evidence="2" type="ORF">PPRIM_AZ9-3.1.T0350067</name>
</gene>
<keyword evidence="3" id="KW-1185">Reference proteome</keyword>
<proteinExistence type="predicted"/>
<evidence type="ECO:0000313" key="3">
    <source>
        <dbReference type="Proteomes" id="UP000688137"/>
    </source>
</evidence>
<dbReference type="AlphaFoldDB" id="A0A8S1LCD2"/>
<dbReference type="Proteomes" id="UP000688137">
    <property type="component" value="Unassembled WGS sequence"/>
</dbReference>
<evidence type="ECO:0000256" key="1">
    <source>
        <dbReference type="SAM" id="SignalP"/>
    </source>
</evidence>
<reference evidence="2" key="1">
    <citation type="submission" date="2021-01" db="EMBL/GenBank/DDBJ databases">
        <authorList>
            <consortium name="Genoscope - CEA"/>
            <person name="William W."/>
        </authorList>
    </citation>
    <scope>NUCLEOTIDE SEQUENCE</scope>
</reference>
<dbReference type="EMBL" id="CAJJDM010000034">
    <property type="protein sequence ID" value="CAD8063642.1"/>
    <property type="molecule type" value="Genomic_DNA"/>
</dbReference>
<feature type="chain" id="PRO_5035744384" evidence="1">
    <location>
        <begin position="22"/>
        <end position="379"/>
    </location>
</feature>
<comment type="caution">
    <text evidence="2">The sequence shown here is derived from an EMBL/GenBank/DDBJ whole genome shotgun (WGS) entry which is preliminary data.</text>
</comment>